<dbReference type="EMBL" id="RAQU01000085">
    <property type="protein sequence ID" value="RKK03460.1"/>
    <property type="molecule type" value="Genomic_DNA"/>
</dbReference>
<name>A0A3A9JBG0_9PROT</name>
<keyword evidence="5" id="KW-1185">Reference proteome</keyword>
<organism evidence="3 6">
    <name type="scientific">Teichococcus wenyumeiae</name>
    <dbReference type="NCBI Taxonomy" id="2478470"/>
    <lineage>
        <taxon>Bacteria</taxon>
        <taxon>Pseudomonadati</taxon>
        <taxon>Pseudomonadota</taxon>
        <taxon>Alphaproteobacteria</taxon>
        <taxon>Acetobacterales</taxon>
        <taxon>Roseomonadaceae</taxon>
        <taxon>Roseomonas</taxon>
    </lineage>
</organism>
<dbReference type="PANTHER" id="PTHR42928">
    <property type="entry name" value="TRICARBOXYLATE-BINDING PROTEIN"/>
    <property type="match status" value="1"/>
</dbReference>
<evidence type="ECO:0000313" key="4">
    <source>
        <dbReference type="EMBL" id="RMI20506.1"/>
    </source>
</evidence>
<reference evidence="3 6" key="1">
    <citation type="submission" date="2018-09" db="EMBL/GenBank/DDBJ databases">
        <title>Roseomonas sp. nov., isolated from feces of Tibetan antelopes in the Qinghai-Tibet plateau, China.</title>
        <authorList>
            <person name="Tian Z."/>
        </authorList>
    </citation>
    <scope>NUCLEOTIDE SEQUENCE [LARGE SCALE GENOMIC DNA]</scope>
    <source>
        <strain evidence="4 5">Z23</strain>
        <strain evidence="3 6">Z24</strain>
    </source>
</reference>
<comment type="caution">
    <text evidence="3">The sequence shown here is derived from an EMBL/GenBank/DDBJ whole genome shotgun (WGS) entry which is preliminary data.</text>
</comment>
<dbReference type="Pfam" id="PF03401">
    <property type="entry name" value="TctC"/>
    <property type="match status" value="1"/>
</dbReference>
<gene>
    <name evidence="3" type="ORF">D6Z83_14415</name>
    <name evidence="4" type="ORF">EBE87_15275</name>
</gene>
<dbReference type="OrthoDB" id="7374856at2"/>
<dbReference type="CDD" id="cd13578">
    <property type="entry name" value="PBP2_Bug27"/>
    <property type="match status" value="1"/>
</dbReference>
<sequence>MLTRRQSLALLAAGCAMPLAPAVAQPAFPDQPVKMIVPFAAGGPADIIARIIGQVMSTKLGQPVVVDSRSGAGGMVGVEAAARSRPDGLTTVLASTGALVVLPQLMPRMAYDVQKDLAPITHVLSVPQILVVSKKKGVKSVAELVALAKKQPGQLTYGSAGNGSSLHLAGELFKLKTGIDIVHVPYRGAAPAVTDLLSGTIDMILADVPVVLPHIRGGELLALGVTAKERAAILPDVPTMAEAGAPDVISETWYAMFAPSGTPADRIRILHDAAVAALRDNDVRRSLADQGGTIAGGTPEQLGAFVQAERTKWGELIRLANVKLD</sequence>
<dbReference type="Gene3D" id="3.40.190.10">
    <property type="entry name" value="Periplasmic binding protein-like II"/>
    <property type="match status" value="1"/>
</dbReference>
<dbReference type="PIRSF" id="PIRSF017082">
    <property type="entry name" value="YflP"/>
    <property type="match status" value="1"/>
</dbReference>
<evidence type="ECO:0000256" key="2">
    <source>
        <dbReference type="SAM" id="SignalP"/>
    </source>
</evidence>
<accession>A0A3A9JBG0</accession>
<dbReference type="PANTHER" id="PTHR42928:SF5">
    <property type="entry name" value="BLR1237 PROTEIN"/>
    <property type="match status" value="1"/>
</dbReference>
<dbReference type="InterPro" id="IPR042100">
    <property type="entry name" value="Bug_dom1"/>
</dbReference>
<keyword evidence="2" id="KW-0732">Signal</keyword>
<feature type="chain" id="PRO_5017474701" evidence="2">
    <location>
        <begin position="25"/>
        <end position="325"/>
    </location>
</feature>
<proteinExistence type="inferred from homology"/>
<dbReference type="InParanoid" id="A0A3A9JBG0"/>
<feature type="signal peptide" evidence="2">
    <location>
        <begin position="1"/>
        <end position="24"/>
    </location>
</feature>
<evidence type="ECO:0000313" key="3">
    <source>
        <dbReference type="EMBL" id="RKK03460.1"/>
    </source>
</evidence>
<evidence type="ECO:0000256" key="1">
    <source>
        <dbReference type="ARBA" id="ARBA00006987"/>
    </source>
</evidence>
<dbReference type="Gene3D" id="3.40.190.150">
    <property type="entry name" value="Bordetella uptake gene, domain 1"/>
    <property type="match status" value="1"/>
</dbReference>
<dbReference type="SUPFAM" id="SSF53850">
    <property type="entry name" value="Periplasmic binding protein-like II"/>
    <property type="match status" value="1"/>
</dbReference>
<dbReference type="InterPro" id="IPR005064">
    <property type="entry name" value="BUG"/>
</dbReference>
<comment type="similarity">
    <text evidence="1">Belongs to the UPF0065 (bug) family.</text>
</comment>
<evidence type="ECO:0000313" key="5">
    <source>
        <dbReference type="Proteomes" id="UP000274097"/>
    </source>
</evidence>
<dbReference type="EMBL" id="RFLX01000011">
    <property type="protein sequence ID" value="RMI20506.1"/>
    <property type="molecule type" value="Genomic_DNA"/>
</dbReference>
<evidence type="ECO:0000313" key="6">
    <source>
        <dbReference type="Proteomes" id="UP000278036"/>
    </source>
</evidence>
<dbReference type="AlphaFoldDB" id="A0A3A9JBG0"/>
<dbReference type="Proteomes" id="UP000274097">
    <property type="component" value="Unassembled WGS sequence"/>
</dbReference>
<dbReference type="Proteomes" id="UP000278036">
    <property type="component" value="Unassembled WGS sequence"/>
</dbReference>
<dbReference type="RefSeq" id="WP_120638989.1">
    <property type="nucleotide sequence ID" value="NZ_RAQU01000085.1"/>
</dbReference>
<protein>
    <submittedName>
        <fullName evidence="3">Tripartite tricarboxylate transporter substrate binding protein</fullName>
    </submittedName>
</protein>